<dbReference type="PANTHER" id="PTHR30251">
    <property type="entry name" value="PILUS ASSEMBLY CHAPERONE"/>
    <property type="match status" value="1"/>
</dbReference>
<feature type="signal peptide" evidence="1">
    <location>
        <begin position="1"/>
        <end position="30"/>
    </location>
</feature>
<dbReference type="SUPFAM" id="SSF49354">
    <property type="entry name" value="PapD-like"/>
    <property type="match status" value="1"/>
</dbReference>
<dbReference type="Proteomes" id="UP000516105">
    <property type="component" value="Chromosome"/>
</dbReference>
<reference evidence="3 4" key="1">
    <citation type="submission" date="2020-08" db="EMBL/GenBank/DDBJ databases">
        <title>Genome sequence of Sphingomonas sediminicola KACC 15039T.</title>
        <authorList>
            <person name="Hyun D.-W."/>
            <person name="Bae J.-W."/>
        </authorList>
    </citation>
    <scope>NUCLEOTIDE SEQUENCE [LARGE SCALE GENOMIC DNA]</scope>
    <source>
        <strain evidence="3 4">KACC 15039</strain>
    </source>
</reference>
<evidence type="ECO:0000256" key="1">
    <source>
        <dbReference type="SAM" id="SignalP"/>
    </source>
</evidence>
<feature type="chain" id="PRO_5046169518" evidence="1">
    <location>
        <begin position="31"/>
        <end position="235"/>
    </location>
</feature>
<dbReference type="RefSeq" id="WP_187708753.1">
    <property type="nucleotide sequence ID" value="NZ_CP060782.1"/>
</dbReference>
<organism evidence="3 4">
    <name type="scientific">Sphingomonas sediminicola</name>
    <dbReference type="NCBI Taxonomy" id="386874"/>
    <lineage>
        <taxon>Bacteria</taxon>
        <taxon>Pseudomonadati</taxon>
        <taxon>Pseudomonadota</taxon>
        <taxon>Alphaproteobacteria</taxon>
        <taxon>Sphingomonadales</taxon>
        <taxon>Sphingomonadaceae</taxon>
        <taxon>Sphingomonas</taxon>
    </lineage>
</organism>
<dbReference type="PANTHER" id="PTHR30251:SF4">
    <property type="entry name" value="SLR1668 PROTEIN"/>
    <property type="match status" value="1"/>
</dbReference>
<accession>A0ABX6T808</accession>
<sequence length="235" mass="25521">MPIKNLREFHVGAALLMLASIALPASPAHAELVLSQLIVNLGVTSKERDDIEIWNNSDERAYVVAEPSEILAPGTAAESRSAEPDPEKRGLLVSPARLILEPGQRKLVRVAAIGPRQDRERVYRITVKPVVGSISSAETGLKLLIGYDVLVLVKPATPHPSLSASRSDNHLTLRNDGNTSLELADGKQCDSSGKNCVDLPSKRLYAGAEWTQQLKSNLPVEYSVISDGQSTRRKF</sequence>
<name>A0ABX6T808_9SPHN</name>
<evidence type="ECO:0000313" key="4">
    <source>
        <dbReference type="Proteomes" id="UP000516105"/>
    </source>
</evidence>
<dbReference type="InterPro" id="IPR008962">
    <property type="entry name" value="PapD-like_sf"/>
</dbReference>
<protein>
    <submittedName>
        <fullName evidence="3">Fimbria/pilus periplasmic chaperone</fullName>
    </submittedName>
</protein>
<dbReference type="EMBL" id="CP060782">
    <property type="protein sequence ID" value="QNP45800.1"/>
    <property type="molecule type" value="Genomic_DNA"/>
</dbReference>
<dbReference type="InterPro" id="IPR013783">
    <property type="entry name" value="Ig-like_fold"/>
</dbReference>
<dbReference type="InterPro" id="IPR016147">
    <property type="entry name" value="Pili_assmbl_chaperone_N"/>
</dbReference>
<dbReference type="Pfam" id="PF00345">
    <property type="entry name" value="PapD_N"/>
    <property type="match status" value="1"/>
</dbReference>
<dbReference type="Gene3D" id="2.60.40.10">
    <property type="entry name" value="Immunoglobulins"/>
    <property type="match status" value="1"/>
</dbReference>
<feature type="domain" description="Pili assembly chaperone N-terminal" evidence="2">
    <location>
        <begin position="46"/>
        <end position="157"/>
    </location>
</feature>
<gene>
    <name evidence="3" type="ORF">H9L14_00220</name>
</gene>
<evidence type="ECO:0000313" key="3">
    <source>
        <dbReference type="EMBL" id="QNP45800.1"/>
    </source>
</evidence>
<proteinExistence type="predicted"/>
<dbReference type="InterPro" id="IPR050643">
    <property type="entry name" value="Periplasmic_pilus_chap"/>
</dbReference>
<keyword evidence="1" id="KW-0732">Signal</keyword>
<evidence type="ECO:0000259" key="2">
    <source>
        <dbReference type="Pfam" id="PF00345"/>
    </source>
</evidence>
<keyword evidence="4" id="KW-1185">Reference proteome</keyword>